<feature type="modified residue" description="Cysteine sulfenic acid (-SOH)" evidence="11">
    <location>
        <position position="615"/>
    </location>
</feature>
<dbReference type="Gene3D" id="3.20.20.360">
    <property type="entry name" value="Malate synthase, domain 3"/>
    <property type="match status" value="2"/>
</dbReference>
<feature type="binding site" evidence="11">
    <location>
        <position position="458"/>
    </location>
    <ligand>
        <name>Mg(2+)</name>
        <dbReference type="ChEBI" id="CHEBI:18420"/>
    </ligand>
</feature>
<dbReference type="GO" id="GO:0009436">
    <property type="term" value="P:glyoxylate catabolic process"/>
    <property type="evidence" value="ECO:0007669"/>
    <property type="project" value="TreeGrafter"/>
</dbReference>
<evidence type="ECO:0000259" key="16">
    <source>
        <dbReference type="Pfam" id="PF20656"/>
    </source>
</evidence>
<feature type="domain" description="Malate synthase TIM barrel" evidence="15">
    <location>
        <begin position="335"/>
        <end position="570"/>
    </location>
</feature>
<feature type="binding site" evidence="11">
    <location>
        <position position="311"/>
    </location>
    <ligand>
        <name>acetyl-CoA</name>
        <dbReference type="ChEBI" id="CHEBI:57288"/>
    </ligand>
</feature>
<evidence type="ECO:0000256" key="3">
    <source>
        <dbReference type="ARBA" id="ARBA00022490"/>
    </source>
</evidence>
<evidence type="ECO:0000256" key="12">
    <source>
        <dbReference type="NCBIfam" id="TIGR01345"/>
    </source>
</evidence>
<evidence type="ECO:0000256" key="8">
    <source>
        <dbReference type="ARBA" id="ARBA00023097"/>
    </source>
</evidence>
<feature type="binding site" evidence="11">
    <location>
        <position position="539"/>
    </location>
    <ligand>
        <name>acetyl-CoA</name>
        <dbReference type="ChEBI" id="CHEBI:57288"/>
    </ligand>
</feature>
<feature type="binding site" evidence="11">
    <location>
        <position position="430"/>
    </location>
    <ligand>
        <name>glyoxylate</name>
        <dbReference type="ChEBI" id="CHEBI:36655"/>
    </ligand>
</feature>
<evidence type="ECO:0000259" key="18">
    <source>
        <dbReference type="Pfam" id="PF20659"/>
    </source>
</evidence>
<organism evidence="19 22">
    <name type="scientific">Rhizobium fabae</name>
    <dbReference type="NCBI Taxonomy" id="573179"/>
    <lineage>
        <taxon>Bacteria</taxon>
        <taxon>Pseudomonadati</taxon>
        <taxon>Pseudomonadota</taxon>
        <taxon>Alphaproteobacteria</taxon>
        <taxon>Hyphomicrobiales</taxon>
        <taxon>Rhizobiaceae</taxon>
        <taxon>Rhizobium/Agrobacterium group</taxon>
        <taxon>Rhizobium</taxon>
    </lineage>
</organism>
<feature type="active site" description="Proton acceptor" evidence="11 13">
    <location>
        <position position="338"/>
    </location>
</feature>
<dbReference type="PANTHER" id="PTHR42739">
    <property type="entry name" value="MALATE SYNTHASE G"/>
    <property type="match status" value="1"/>
</dbReference>
<dbReference type="GO" id="GO:0000287">
    <property type="term" value="F:magnesium ion binding"/>
    <property type="evidence" value="ECO:0007669"/>
    <property type="project" value="TreeGrafter"/>
</dbReference>
<keyword evidence="2 11" id="KW-0329">Glyoxylate bypass</keyword>
<evidence type="ECO:0000256" key="4">
    <source>
        <dbReference type="ARBA" id="ARBA00022532"/>
    </source>
</evidence>
<evidence type="ECO:0000256" key="1">
    <source>
        <dbReference type="ARBA" id="ARBA00001946"/>
    </source>
</evidence>
<comment type="function">
    <text evidence="10 11">Involved in the glycolate utilization. Catalyzes the condensation and subsequent hydrolysis of acetyl-coenzyme A (acetyl-CoA) and glyoxylate to form malate and CoA.</text>
</comment>
<feature type="binding site" evidence="11">
    <location>
        <position position="338"/>
    </location>
    <ligand>
        <name>glyoxylate</name>
        <dbReference type="ChEBI" id="CHEBI:36655"/>
    </ligand>
</feature>
<reference evidence="20 21" key="1">
    <citation type="submission" date="2018-11" db="EMBL/GenBank/DDBJ databases">
        <authorList>
            <person name="Huo Y."/>
        </authorList>
    </citation>
    <scope>NUCLEOTIDE SEQUENCE [LARGE SCALE GENOMIC DNA]</scope>
    <source>
        <strain evidence="20 21">CCBAU 33202</strain>
    </source>
</reference>
<dbReference type="CDD" id="cd00728">
    <property type="entry name" value="malate_synt_G"/>
    <property type="match status" value="1"/>
</dbReference>
<dbReference type="Pfam" id="PF20658">
    <property type="entry name" value="MSG_insertion"/>
    <property type="match status" value="1"/>
</dbReference>
<feature type="active site" description="Proton donor" evidence="11 13">
    <location>
        <position position="629"/>
    </location>
</feature>
<keyword evidence="7 11" id="KW-0460">Magnesium</keyword>
<keyword evidence="8 11" id="KW-0558">Oxidation</keyword>
<keyword evidence="21" id="KW-1185">Reference proteome</keyword>
<feature type="domain" description="Malate synthase G alpha-beta insertion" evidence="17">
    <location>
        <begin position="158"/>
        <end position="233"/>
    </location>
</feature>
<dbReference type="NCBIfam" id="TIGR01345">
    <property type="entry name" value="malate_syn_G"/>
    <property type="match status" value="1"/>
</dbReference>
<feature type="domain" description="Malate synthase N-terminal" evidence="16">
    <location>
        <begin position="16"/>
        <end position="73"/>
    </location>
</feature>
<comment type="cofactor">
    <cofactor evidence="1 11">
        <name>Mg(2+)</name>
        <dbReference type="ChEBI" id="CHEBI:18420"/>
    </cofactor>
</comment>
<dbReference type="FunFam" id="3.20.20.360:FF:000002">
    <property type="entry name" value="Malate synthase G"/>
    <property type="match status" value="1"/>
</dbReference>
<keyword evidence="3 11" id="KW-0963">Cytoplasm</keyword>
<dbReference type="InterPro" id="IPR048356">
    <property type="entry name" value="MS_N"/>
</dbReference>
<comment type="caution">
    <text evidence="11">Lacks conserved residue(s) required for the propagation of feature annotation.</text>
</comment>
<evidence type="ECO:0000259" key="15">
    <source>
        <dbReference type="Pfam" id="PF01274"/>
    </source>
</evidence>
<evidence type="ECO:0000256" key="14">
    <source>
        <dbReference type="RuleBase" id="RU003572"/>
    </source>
</evidence>
<dbReference type="Proteomes" id="UP000545490">
    <property type="component" value="Unassembled WGS sequence"/>
</dbReference>
<dbReference type="GO" id="GO:0006097">
    <property type="term" value="P:glyoxylate cycle"/>
    <property type="evidence" value="ECO:0007669"/>
    <property type="project" value="UniProtKB-UniRule"/>
</dbReference>
<dbReference type="EC" id="2.3.3.9" evidence="11 12"/>
<keyword evidence="19" id="KW-0012">Acyltransferase</keyword>
<evidence type="ECO:0000313" key="22">
    <source>
        <dbReference type="Proteomes" id="UP000545490"/>
    </source>
</evidence>
<dbReference type="NCBIfam" id="NF002825">
    <property type="entry name" value="PRK02999.1"/>
    <property type="match status" value="1"/>
</dbReference>
<dbReference type="GO" id="GO:0006099">
    <property type="term" value="P:tricarboxylic acid cycle"/>
    <property type="evidence" value="ECO:0007669"/>
    <property type="project" value="UniProtKB-KW"/>
</dbReference>
<dbReference type="InterPro" id="IPR011076">
    <property type="entry name" value="Malate_synth_sf"/>
</dbReference>
<evidence type="ECO:0000256" key="11">
    <source>
        <dbReference type="HAMAP-Rule" id="MF_00641"/>
    </source>
</evidence>
<name>A0A7W6FM50_9HYPH</name>
<dbReference type="EMBL" id="RJJU01000019">
    <property type="protein sequence ID" value="RUM08050.1"/>
    <property type="molecule type" value="Genomic_DNA"/>
</dbReference>
<dbReference type="UniPathway" id="UPA00703">
    <property type="reaction ID" value="UER00720"/>
</dbReference>
<dbReference type="SUPFAM" id="SSF51645">
    <property type="entry name" value="Malate synthase G"/>
    <property type="match status" value="1"/>
</dbReference>
<evidence type="ECO:0000256" key="2">
    <source>
        <dbReference type="ARBA" id="ARBA00022435"/>
    </source>
</evidence>
<feature type="binding site" evidence="11">
    <location>
        <begin position="123"/>
        <end position="124"/>
    </location>
    <ligand>
        <name>acetyl-CoA</name>
        <dbReference type="ChEBI" id="CHEBI:57288"/>
    </ligand>
</feature>
<evidence type="ECO:0000256" key="5">
    <source>
        <dbReference type="ARBA" id="ARBA00022679"/>
    </source>
</evidence>
<comment type="caution">
    <text evidence="19">The sequence shown here is derived from an EMBL/GenBank/DDBJ whole genome shotgun (WGS) entry which is preliminary data.</text>
</comment>
<evidence type="ECO:0000256" key="6">
    <source>
        <dbReference type="ARBA" id="ARBA00022723"/>
    </source>
</evidence>
<dbReference type="InterPro" id="IPR048357">
    <property type="entry name" value="MSG_insertion"/>
</dbReference>
<dbReference type="PANTHER" id="PTHR42739:SF1">
    <property type="entry name" value="MALATE SYNTHASE G"/>
    <property type="match status" value="1"/>
</dbReference>
<dbReference type="Gene3D" id="1.20.1220.12">
    <property type="entry name" value="Malate synthase, domain III"/>
    <property type="match status" value="1"/>
</dbReference>
<dbReference type="InterPro" id="IPR044856">
    <property type="entry name" value="Malate_synth_C_sf"/>
</dbReference>
<evidence type="ECO:0000256" key="7">
    <source>
        <dbReference type="ARBA" id="ARBA00022842"/>
    </source>
</evidence>
<evidence type="ECO:0000313" key="20">
    <source>
        <dbReference type="EMBL" id="RUM08050.1"/>
    </source>
</evidence>
<feature type="domain" description="Malate synthase C-terminal" evidence="18">
    <location>
        <begin position="589"/>
        <end position="691"/>
    </location>
</feature>
<dbReference type="InterPro" id="IPR048355">
    <property type="entry name" value="MS_C"/>
</dbReference>
<keyword evidence="6 11" id="KW-0479">Metal-binding</keyword>
<dbReference type="Proteomes" id="UP000272004">
    <property type="component" value="Unassembled WGS sequence"/>
</dbReference>
<evidence type="ECO:0000256" key="9">
    <source>
        <dbReference type="ARBA" id="ARBA00047918"/>
    </source>
</evidence>
<keyword evidence="4 11" id="KW-0816">Tricarboxylic acid cycle</keyword>
<evidence type="ECO:0000256" key="10">
    <source>
        <dbReference type="ARBA" id="ARBA00054368"/>
    </source>
</evidence>
<dbReference type="RefSeq" id="WP_126829792.1">
    <property type="nucleotide sequence ID" value="NZ_JACIDG010000019.1"/>
</dbReference>
<evidence type="ECO:0000259" key="17">
    <source>
        <dbReference type="Pfam" id="PF20658"/>
    </source>
</evidence>
<evidence type="ECO:0000313" key="21">
    <source>
        <dbReference type="Proteomes" id="UP000272004"/>
    </source>
</evidence>
<evidence type="ECO:0000313" key="19">
    <source>
        <dbReference type="EMBL" id="MBB3918589.1"/>
    </source>
</evidence>
<reference evidence="19 22" key="2">
    <citation type="submission" date="2020-08" db="EMBL/GenBank/DDBJ databases">
        <title>Genomic Encyclopedia of Type Strains, Phase IV (KMG-IV): sequencing the most valuable type-strain genomes for metagenomic binning, comparative biology and taxonomic classification.</title>
        <authorList>
            <person name="Goeker M."/>
        </authorList>
    </citation>
    <scope>NUCLEOTIDE SEQUENCE [LARGE SCALE GENOMIC DNA]</scope>
    <source>
        <strain evidence="19 22">DSM 19331</strain>
    </source>
</reference>
<dbReference type="Pfam" id="PF01274">
    <property type="entry name" value="MS_TIM-barrel"/>
    <property type="match status" value="1"/>
</dbReference>
<dbReference type="InterPro" id="IPR006253">
    <property type="entry name" value="Malate_synthG"/>
</dbReference>
<accession>A0A7W6FM50</accession>
<comment type="similarity">
    <text evidence="11 14">Belongs to the malate synthase family. GlcB subfamily.</text>
</comment>
<proteinExistence type="inferred from homology"/>
<dbReference type="Pfam" id="PF20656">
    <property type="entry name" value="MS_N"/>
    <property type="match status" value="1"/>
</dbReference>
<protein>
    <recommendedName>
        <fullName evidence="11 12">Malate synthase G</fullName>
        <ecNumber evidence="11 12">2.3.3.9</ecNumber>
    </recommendedName>
</protein>
<feature type="binding site" evidence="11">
    <location>
        <position position="274"/>
    </location>
    <ligand>
        <name>acetyl-CoA</name>
        <dbReference type="ChEBI" id="CHEBI:57288"/>
    </ligand>
</feature>
<keyword evidence="5 11" id="KW-0808">Transferase</keyword>
<feature type="binding site" evidence="11">
    <location>
        <begin position="455"/>
        <end position="458"/>
    </location>
    <ligand>
        <name>glyoxylate</name>
        <dbReference type="ChEBI" id="CHEBI:36655"/>
    </ligand>
</feature>
<dbReference type="InterPro" id="IPR001465">
    <property type="entry name" value="Malate_synthase_TIM"/>
</dbReference>
<comment type="pathway">
    <text evidence="11 14">Carbohydrate metabolism; glyoxylate cycle; (S)-malate from isocitrate: step 2/2.</text>
</comment>
<feature type="binding site" evidence="11">
    <location>
        <position position="116"/>
    </location>
    <ligand>
        <name>acetyl-CoA</name>
        <dbReference type="ChEBI" id="CHEBI:57288"/>
    </ligand>
</feature>
<feature type="binding site" evidence="11">
    <location>
        <position position="430"/>
    </location>
    <ligand>
        <name>Mg(2+)</name>
        <dbReference type="ChEBI" id="CHEBI:18420"/>
    </ligand>
</feature>
<dbReference type="GO" id="GO:0004474">
    <property type="term" value="F:malate synthase activity"/>
    <property type="evidence" value="ECO:0007669"/>
    <property type="project" value="UniProtKB-UniRule"/>
</dbReference>
<dbReference type="HAMAP" id="MF_00641">
    <property type="entry name" value="Malate_synth_G"/>
    <property type="match status" value="1"/>
</dbReference>
<dbReference type="EMBL" id="JACIDG010000019">
    <property type="protein sequence ID" value="MBB3918589.1"/>
    <property type="molecule type" value="Genomic_DNA"/>
</dbReference>
<dbReference type="Pfam" id="PF20659">
    <property type="entry name" value="MS_C"/>
    <property type="match status" value="1"/>
</dbReference>
<comment type="subunit">
    <text evidence="11">Monomer.</text>
</comment>
<comment type="catalytic activity">
    <reaction evidence="9 11 14">
        <text>glyoxylate + acetyl-CoA + H2O = (S)-malate + CoA + H(+)</text>
        <dbReference type="Rhea" id="RHEA:18181"/>
        <dbReference type="ChEBI" id="CHEBI:15377"/>
        <dbReference type="ChEBI" id="CHEBI:15378"/>
        <dbReference type="ChEBI" id="CHEBI:15589"/>
        <dbReference type="ChEBI" id="CHEBI:36655"/>
        <dbReference type="ChEBI" id="CHEBI:57287"/>
        <dbReference type="ChEBI" id="CHEBI:57288"/>
        <dbReference type="EC" id="2.3.3.9"/>
    </reaction>
</comment>
<evidence type="ECO:0000256" key="13">
    <source>
        <dbReference type="PIRSR" id="PIRSR601465-50"/>
    </source>
</evidence>
<dbReference type="InterPro" id="IPR046363">
    <property type="entry name" value="MS_N_TIM-barrel_dom"/>
</dbReference>
<sequence length="723" mass="79951">MSRIDKNGLAIEAVLHDFLVKEVLPGLAVDADKFFVDFSAIVHDLTPKNRALLAKRDDLQAKIDDWYRRHGAPADMDEYQSFLREIGYLLPEGSDFQVSTQNVDPEIASIAGPQLVVPVMNARYALNAANARWGSLYDALYGTDAIPEGDGAEKGKGYNPKRGEKVIAWVRDFLDISVPLQDWRWKDVGSFTVKDGELVVRSIDGERVALRESGHFAGYRGDAAAPTHILLKNNGIHIDIVIDATTPIGKADSAHISDVWLESAITTIMDCEDSIAAVDGEDKVVVYRNWLGLMKGDLQEEVAKGGTSFIRKLNPDLDYTGPDGAAFEVHCRSLMLVRNVGHLMTNPSILDRDGNEVPEGIMDAVVTGLIALYDIGPAGRKKNSRTGSMYVVKPKMHGPEEVAFAVEIFSRVEDALGMARNTIKMGIMDEERRTTVNLKECIRAARERVVFINTGFLDRTGDEIHTSMEAGPMIRKGDMRQAAWISAYENWNVDIGLECGLSGHAQIGKGMWAMPDLMAAMLEQKIAHPKAGANTAWVPSPTAATLHATHYHRVNVARVQQGLKDRARAKLSDILSVPVAVRPNWTPEEIQRELDNNSQGILGYVVRWIDQGVGCSKVPDINNVGLMEDRATLRISAQHMANWLHHKVITEAEIVETMKRMAAVVDRQNASDPAYQPMADNFDDSIAFQAALDLVVKGREQPNGYTEPVLHRRRLELKVKQSA</sequence>
<gene>
    <name evidence="11" type="primary">glcB</name>
    <name evidence="20" type="ORF">EFB14_28195</name>
    <name evidence="19" type="ORF">GGQ65_005927</name>
</gene>
<comment type="subcellular location">
    <subcellularLocation>
        <location evidence="11 14">Cytoplasm</location>
    </subcellularLocation>
</comment>
<dbReference type="GO" id="GO:0005829">
    <property type="term" value="C:cytosol"/>
    <property type="evidence" value="ECO:0007669"/>
    <property type="project" value="TreeGrafter"/>
</dbReference>
<dbReference type="AlphaFoldDB" id="A0A7W6FM50"/>